<evidence type="ECO:0000313" key="3">
    <source>
        <dbReference type="Proteomes" id="UP000254508"/>
    </source>
</evidence>
<organism evidence="2 3">
    <name type="scientific">Erythrobacter aureus</name>
    <dbReference type="NCBI Taxonomy" id="2182384"/>
    <lineage>
        <taxon>Bacteria</taxon>
        <taxon>Pseudomonadati</taxon>
        <taxon>Pseudomonadota</taxon>
        <taxon>Alphaproteobacteria</taxon>
        <taxon>Sphingomonadales</taxon>
        <taxon>Erythrobacteraceae</taxon>
        <taxon>Erythrobacter/Porphyrobacter group</taxon>
        <taxon>Erythrobacter</taxon>
    </lineage>
</organism>
<accession>A0A345YB93</accession>
<dbReference type="PROSITE" id="PS51257">
    <property type="entry name" value="PROKAR_LIPOPROTEIN"/>
    <property type="match status" value="1"/>
</dbReference>
<feature type="region of interest" description="Disordered" evidence="1">
    <location>
        <begin position="48"/>
        <end position="87"/>
    </location>
</feature>
<keyword evidence="3" id="KW-1185">Reference proteome</keyword>
<dbReference type="OrthoDB" id="19504at1041"/>
<proteinExistence type="predicted"/>
<gene>
    <name evidence="2" type="ORF">DVR09_01625</name>
</gene>
<dbReference type="RefSeq" id="WP_115415384.1">
    <property type="nucleotide sequence ID" value="NZ_CP031357.1"/>
</dbReference>
<evidence type="ECO:0000256" key="1">
    <source>
        <dbReference type="SAM" id="MobiDB-lite"/>
    </source>
</evidence>
<sequence>MIRLTPCIVALFALSACSGYQEEEPVEAISQSEAKALDDAAEMIEQRRLPEDLLSDEEEEDVTVQGNMPSDAAPRESGGPEPMELPR</sequence>
<dbReference type="AlphaFoldDB" id="A0A345YB93"/>
<dbReference type="Proteomes" id="UP000254508">
    <property type="component" value="Chromosome"/>
</dbReference>
<feature type="compositionally biased region" description="Acidic residues" evidence="1">
    <location>
        <begin position="53"/>
        <end position="62"/>
    </location>
</feature>
<dbReference type="EMBL" id="CP031357">
    <property type="protein sequence ID" value="AXK41195.1"/>
    <property type="molecule type" value="Genomic_DNA"/>
</dbReference>
<dbReference type="KEGG" id="err:DVR09_01625"/>
<reference evidence="3" key="1">
    <citation type="submission" date="2018-07" db="EMBL/GenBank/DDBJ databases">
        <title>Genome sequence of Erythrobacter strain YH-07, an antagonistic bacterium isolated from Yellow Sea.</title>
        <authorList>
            <person name="Tang T."/>
            <person name="Liu Q."/>
            <person name="Sun X."/>
        </authorList>
    </citation>
    <scope>NUCLEOTIDE SEQUENCE [LARGE SCALE GENOMIC DNA]</scope>
    <source>
        <strain evidence="3">YH-07</strain>
    </source>
</reference>
<protein>
    <submittedName>
        <fullName evidence="2">Uncharacterized protein</fullName>
    </submittedName>
</protein>
<name>A0A345YB93_9SPHN</name>
<evidence type="ECO:0000313" key="2">
    <source>
        <dbReference type="EMBL" id="AXK41195.1"/>
    </source>
</evidence>